<evidence type="ECO:0000259" key="1">
    <source>
        <dbReference type="PROSITE" id="PS51725"/>
    </source>
</evidence>
<dbReference type="SUPFAM" id="SSF54909">
    <property type="entry name" value="Dimeric alpha+beta barrel"/>
    <property type="match status" value="1"/>
</dbReference>
<dbReference type="Proteomes" id="UP000192911">
    <property type="component" value="Unassembled WGS sequence"/>
</dbReference>
<dbReference type="RefSeq" id="WP_085228570.1">
    <property type="nucleotide sequence ID" value="NZ_BSQD01000010.1"/>
</dbReference>
<name>A0A1X7FCR1_TRICW</name>
<keyword evidence="2" id="KW-0503">Monooxygenase</keyword>
<sequence>MSTYIIATVTPKAEHAADVEGALRHMVEVTRKEPGNRRYDLFRETRQDGGVALHLYEIYVDRAAFDAHIASAHFQAFRSKIGDWIAEPPQVRVLDGLDVAPDR</sequence>
<feature type="domain" description="ABM" evidence="1">
    <location>
        <begin position="3"/>
        <end position="94"/>
    </location>
</feature>
<dbReference type="PANTHER" id="PTHR33336">
    <property type="entry name" value="QUINOL MONOOXYGENASE YGIN-RELATED"/>
    <property type="match status" value="1"/>
</dbReference>
<dbReference type="Gene3D" id="3.30.70.100">
    <property type="match status" value="1"/>
</dbReference>
<dbReference type="OrthoDB" id="9812192at2"/>
<evidence type="ECO:0000313" key="3">
    <source>
        <dbReference type="Proteomes" id="UP000192911"/>
    </source>
</evidence>
<protein>
    <submittedName>
        <fullName evidence="2">Quinol monooxygenase YgiN</fullName>
    </submittedName>
</protein>
<accession>A0A1X7FCR1</accession>
<gene>
    <name evidence="2" type="ORF">SAMN06295900_108213</name>
</gene>
<keyword evidence="3" id="KW-1185">Reference proteome</keyword>
<dbReference type="InterPro" id="IPR011008">
    <property type="entry name" value="Dimeric_a/b-barrel"/>
</dbReference>
<organism evidence="2 3">
    <name type="scientific">Trinickia caryophylli</name>
    <name type="common">Paraburkholderia caryophylli</name>
    <dbReference type="NCBI Taxonomy" id="28094"/>
    <lineage>
        <taxon>Bacteria</taxon>
        <taxon>Pseudomonadati</taxon>
        <taxon>Pseudomonadota</taxon>
        <taxon>Betaproteobacteria</taxon>
        <taxon>Burkholderiales</taxon>
        <taxon>Burkholderiaceae</taxon>
        <taxon>Trinickia</taxon>
    </lineage>
</organism>
<dbReference type="EMBL" id="FXAH01000008">
    <property type="protein sequence ID" value="SMF50097.1"/>
    <property type="molecule type" value="Genomic_DNA"/>
</dbReference>
<dbReference type="InterPro" id="IPR007138">
    <property type="entry name" value="ABM_dom"/>
</dbReference>
<evidence type="ECO:0000313" key="2">
    <source>
        <dbReference type="EMBL" id="SMF50097.1"/>
    </source>
</evidence>
<proteinExistence type="predicted"/>
<dbReference type="PANTHER" id="PTHR33336:SF3">
    <property type="entry name" value="ABM DOMAIN-CONTAINING PROTEIN"/>
    <property type="match status" value="1"/>
</dbReference>
<dbReference type="PROSITE" id="PS51725">
    <property type="entry name" value="ABM"/>
    <property type="match status" value="1"/>
</dbReference>
<keyword evidence="2" id="KW-0560">Oxidoreductase</keyword>
<dbReference type="GO" id="GO:0004497">
    <property type="term" value="F:monooxygenase activity"/>
    <property type="evidence" value="ECO:0007669"/>
    <property type="project" value="UniProtKB-KW"/>
</dbReference>
<dbReference type="Pfam" id="PF03992">
    <property type="entry name" value="ABM"/>
    <property type="match status" value="1"/>
</dbReference>
<dbReference type="STRING" id="28094.SAMN06295900_108213"/>
<dbReference type="InterPro" id="IPR050744">
    <property type="entry name" value="AI-2_Isomerase_LsrG"/>
</dbReference>
<dbReference type="GeneID" id="95550377"/>
<reference evidence="3" key="1">
    <citation type="submission" date="2017-04" db="EMBL/GenBank/DDBJ databases">
        <authorList>
            <person name="Varghese N."/>
            <person name="Submissions S."/>
        </authorList>
    </citation>
    <scope>NUCLEOTIDE SEQUENCE [LARGE SCALE GENOMIC DNA]</scope>
    <source>
        <strain evidence="3">Ballard 720</strain>
    </source>
</reference>
<dbReference type="AlphaFoldDB" id="A0A1X7FCR1"/>